<proteinExistence type="predicted"/>
<feature type="non-terminal residue" evidence="1">
    <location>
        <position position="1"/>
    </location>
</feature>
<protein>
    <submittedName>
        <fullName evidence="1">Uncharacterized protein</fullName>
    </submittedName>
</protein>
<name>A0AAD8EDK2_DIPPU</name>
<organism evidence="1 2">
    <name type="scientific">Diploptera punctata</name>
    <name type="common">Pacific beetle cockroach</name>
    <dbReference type="NCBI Taxonomy" id="6984"/>
    <lineage>
        <taxon>Eukaryota</taxon>
        <taxon>Metazoa</taxon>
        <taxon>Ecdysozoa</taxon>
        <taxon>Arthropoda</taxon>
        <taxon>Hexapoda</taxon>
        <taxon>Insecta</taxon>
        <taxon>Pterygota</taxon>
        <taxon>Neoptera</taxon>
        <taxon>Polyneoptera</taxon>
        <taxon>Dictyoptera</taxon>
        <taxon>Blattodea</taxon>
        <taxon>Blaberoidea</taxon>
        <taxon>Blaberidae</taxon>
        <taxon>Diplopterinae</taxon>
        <taxon>Diploptera</taxon>
    </lineage>
</organism>
<evidence type="ECO:0000313" key="1">
    <source>
        <dbReference type="EMBL" id="KAJ9586600.1"/>
    </source>
</evidence>
<accession>A0AAD8EDK2</accession>
<sequence>VETNKLFLILYKISISVTSQGLLPLVQEKIGMKEVRLSELPCMYRVLPYRVNLIKNALQNPDSATSLEGMGYATFPLMPT</sequence>
<comment type="caution">
    <text evidence="1">The sequence shown here is derived from an EMBL/GenBank/DDBJ whole genome shotgun (WGS) entry which is preliminary data.</text>
</comment>
<reference evidence="1" key="1">
    <citation type="journal article" date="2023" name="IScience">
        <title>Live-bearing cockroach genome reveals convergent evolutionary mechanisms linked to viviparity in insects and beyond.</title>
        <authorList>
            <person name="Fouks B."/>
            <person name="Harrison M.C."/>
            <person name="Mikhailova A.A."/>
            <person name="Marchal E."/>
            <person name="English S."/>
            <person name="Carruthers M."/>
            <person name="Jennings E.C."/>
            <person name="Chiamaka E.L."/>
            <person name="Frigard R.A."/>
            <person name="Pippel M."/>
            <person name="Attardo G.M."/>
            <person name="Benoit J.B."/>
            <person name="Bornberg-Bauer E."/>
            <person name="Tobe S.S."/>
        </authorList>
    </citation>
    <scope>NUCLEOTIDE SEQUENCE</scope>
    <source>
        <strain evidence="1">Stay&amp;Tobe</strain>
    </source>
</reference>
<gene>
    <name evidence="1" type="ORF">L9F63_019793</name>
</gene>
<dbReference type="Proteomes" id="UP001233999">
    <property type="component" value="Unassembled WGS sequence"/>
</dbReference>
<feature type="non-terminal residue" evidence="1">
    <location>
        <position position="80"/>
    </location>
</feature>
<reference evidence="1" key="2">
    <citation type="submission" date="2023-05" db="EMBL/GenBank/DDBJ databases">
        <authorList>
            <person name="Fouks B."/>
        </authorList>
    </citation>
    <scope>NUCLEOTIDE SEQUENCE</scope>
    <source>
        <strain evidence="1">Stay&amp;Tobe</strain>
        <tissue evidence="1">Testes</tissue>
    </source>
</reference>
<dbReference type="AlphaFoldDB" id="A0AAD8EDK2"/>
<evidence type="ECO:0000313" key="2">
    <source>
        <dbReference type="Proteomes" id="UP001233999"/>
    </source>
</evidence>
<keyword evidence="2" id="KW-1185">Reference proteome</keyword>
<dbReference type="EMBL" id="JASPKZ010006857">
    <property type="protein sequence ID" value="KAJ9586600.1"/>
    <property type="molecule type" value="Genomic_DNA"/>
</dbReference>